<evidence type="ECO:0000256" key="1">
    <source>
        <dbReference type="ARBA" id="ARBA00022729"/>
    </source>
</evidence>
<dbReference type="KEGG" id="glj:GKIL_2484"/>
<dbReference type="GO" id="GO:0004222">
    <property type="term" value="F:metalloendopeptidase activity"/>
    <property type="evidence" value="ECO:0007669"/>
    <property type="project" value="TreeGrafter"/>
</dbReference>
<accession>U5QM23</accession>
<feature type="signal peptide" evidence="2">
    <location>
        <begin position="1"/>
        <end position="25"/>
    </location>
</feature>
<evidence type="ECO:0000256" key="2">
    <source>
        <dbReference type="SAM" id="SignalP"/>
    </source>
</evidence>
<evidence type="ECO:0000313" key="5">
    <source>
        <dbReference type="Proteomes" id="UP000017396"/>
    </source>
</evidence>
<dbReference type="PANTHER" id="PTHR21666:SF289">
    <property type="entry name" value="L-ALA--D-GLU ENDOPEPTIDASE"/>
    <property type="match status" value="1"/>
</dbReference>
<dbReference type="PANTHER" id="PTHR21666">
    <property type="entry name" value="PEPTIDASE-RELATED"/>
    <property type="match status" value="1"/>
</dbReference>
<dbReference type="AlphaFoldDB" id="U5QM23"/>
<gene>
    <name evidence="4" type="ORF">GKIL_2484</name>
</gene>
<proteinExistence type="predicted"/>
<dbReference type="eggNOG" id="COG0739">
    <property type="taxonomic scope" value="Bacteria"/>
</dbReference>
<dbReference type="InterPro" id="IPR011055">
    <property type="entry name" value="Dup_hybrid_motif"/>
</dbReference>
<reference evidence="4 5" key="1">
    <citation type="journal article" date="2013" name="PLoS ONE">
        <title>Cultivation and Complete Genome Sequencing of Gloeobacter kilaueensis sp. nov., from a Lava Cave in Kilauea Caldera, Hawai'i.</title>
        <authorList>
            <person name="Saw J.H."/>
            <person name="Schatz M."/>
            <person name="Brown M.V."/>
            <person name="Kunkel D.D."/>
            <person name="Foster J.S."/>
            <person name="Shick H."/>
            <person name="Christensen S."/>
            <person name="Hou S."/>
            <person name="Wan X."/>
            <person name="Donachie S.P."/>
        </authorList>
    </citation>
    <scope>NUCLEOTIDE SEQUENCE [LARGE SCALE GENOMIC DNA]</scope>
    <source>
        <strain evidence="5">JS</strain>
    </source>
</reference>
<feature type="domain" description="M23ase beta-sheet core" evidence="3">
    <location>
        <begin position="147"/>
        <end position="235"/>
    </location>
</feature>
<organism evidence="4 5">
    <name type="scientific">Gloeobacter kilaueensis (strain ATCC BAA-2537 / CCAP 1431/1 / ULC 316 / JS1)</name>
    <dbReference type="NCBI Taxonomy" id="1183438"/>
    <lineage>
        <taxon>Bacteria</taxon>
        <taxon>Bacillati</taxon>
        <taxon>Cyanobacteriota</taxon>
        <taxon>Cyanophyceae</taxon>
        <taxon>Gloeobacterales</taxon>
        <taxon>Gloeobacteraceae</taxon>
        <taxon>Gloeobacter</taxon>
    </lineage>
</organism>
<dbReference type="OrthoDB" id="507840at2"/>
<dbReference type="Pfam" id="PF01551">
    <property type="entry name" value="Peptidase_M23"/>
    <property type="match status" value="1"/>
</dbReference>
<dbReference type="SUPFAM" id="SSF51261">
    <property type="entry name" value="Duplicated hybrid motif"/>
    <property type="match status" value="1"/>
</dbReference>
<protein>
    <submittedName>
        <fullName evidence="4">Peptidase</fullName>
    </submittedName>
</protein>
<dbReference type="STRING" id="1183438.GKIL_2484"/>
<dbReference type="Gene3D" id="2.70.70.10">
    <property type="entry name" value="Glucose Permease (Domain IIA)"/>
    <property type="match status" value="1"/>
</dbReference>
<evidence type="ECO:0000313" key="4">
    <source>
        <dbReference type="EMBL" id="AGY58730.1"/>
    </source>
</evidence>
<feature type="chain" id="PRO_5004664173" evidence="2">
    <location>
        <begin position="26"/>
        <end position="252"/>
    </location>
</feature>
<dbReference type="Proteomes" id="UP000017396">
    <property type="component" value="Chromosome"/>
</dbReference>
<evidence type="ECO:0000259" key="3">
    <source>
        <dbReference type="Pfam" id="PF01551"/>
    </source>
</evidence>
<keyword evidence="5" id="KW-1185">Reference proteome</keyword>
<sequence length="252" mass="26692">MQQQSFCVLLSAALVLAGFQTPLLASQEDVAAMTSLIDPVSALVAPEVALTSRGPRQLLVPERRSRLRRPPRLPQLKPSVVGFQPPAPDISSAALLDSLVPIETTAFEANKPSAQTLGELQFPLATAAAAMIPFGAHSSLLSDRANFHRGIDLLAPEGTPVLAADSGLVLMAGPLGSLGNAVVLGHGTTGRSRYGHLQQVLVQPGQWVQRGTPIGRVGTSGRTTVAQLHFEYWRKLATATWQVQDPAPLLLL</sequence>
<dbReference type="EMBL" id="CP003587">
    <property type="protein sequence ID" value="AGY58730.1"/>
    <property type="molecule type" value="Genomic_DNA"/>
</dbReference>
<keyword evidence="1 2" id="KW-0732">Signal</keyword>
<dbReference type="CDD" id="cd12797">
    <property type="entry name" value="M23_peptidase"/>
    <property type="match status" value="1"/>
</dbReference>
<dbReference type="InterPro" id="IPR016047">
    <property type="entry name" value="M23ase_b-sheet_dom"/>
</dbReference>
<dbReference type="HOGENOM" id="CLU_1011067_0_0_3"/>
<dbReference type="InterPro" id="IPR050570">
    <property type="entry name" value="Cell_wall_metabolism_enzyme"/>
</dbReference>
<name>U5QM23_GLOK1</name>